<comment type="similarity">
    <text evidence="1">Belongs to the carnosine N-methyltransferase family.</text>
</comment>
<sequence>MLLCLSESKVPDLKRRFGLSRDKPVAGMAQGASVDPAWQLSRTDLRRTYDSYISIVEKDAQKMIQLTDKEKLYIPEQVVQSRIKAFEDAKRVNAAFVEKVLSSLPADKPMISTDRVMADEGQEHKKRQALELTHYPGIRLGSQSYNTMGSVLLHIFRDWSEECTHVVRDVYAPIVEQVKLRLPCQSRAPSILIPGSGLSRLAFELKGAGYAVECNEFSKIFATFANYLFNDCETSSNICPLSHVFSENWKLADQYMQVNIPTKFPSQARHSFSGSPSSCFSSLSLSFASPIRMTTGDFVSLYNAKDGPAHRKFDCVVTCFFIDTCDDLIDYIQTIDSLLVEGGLWINLGPLNYKKELRLKLTWDEMEQVWIQLGYRFLDVRKLHTAYHLASGIKMYTEQDSDDE</sequence>
<evidence type="ECO:0000313" key="6">
    <source>
        <dbReference type="EMBL" id="EKX41545.1"/>
    </source>
</evidence>
<dbReference type="EC" id="2.1.1.22" evidence="2"/>
<keyword evidence="4" id="KW-0808">Transferase</keyword>
<dbReference type="GO" id="GO:0030735">
    <property type="term" value="F:carnosine N-methyltransferase activity"/>
    <property type="evidence" value="ECO:0007669"/>
    <property type="project" value="UniProtKB-EC"/>
</dbReference>
<evidence type="ECO:0000256" key="1">
    <source>
        <dbReference type="ARBA" id="ARBA00010086"/>
    </source>
</evidence>
<dbReference type="HOGENOM" id="CLU_682321_0_0_1"/>
<keyword evidence="8" id="KW-1185">Reference proteome</keyword>
<evidence type="ECO:0000256" key="5">
    <source>
        <dbReference type="ARBA" id="ARBA00022691"/>
    </source>
</evidence>
<dbReference type="OMA" id="NECYACE"/>
<dbReference type="RefSeq" id="XP_005828525.1">
    <property type="nucleotide sequence ID" value="XM_005828468.1"/>
</dbReference>
<evidence type="ECO:0000313" key="8">
    <source>
        <dbReference type="Proteomes" id="UP000011087"/>
    </source>
</evidence>
<reference evidence="7" key="3">
    <citation type="submission" date="2016-03" db="UniProtKB">
        <authorList>
            <consortium name="EnsemblProtists"/>
        </authorList>
    </citation>
    <scope>IDENTIFICATION</scope>
</reference>
<dbReference type="eggNOG" id="KOG2798">
    <property type="taxonomic scope" value="Eukaryota"/>
</dbReference>
<dbReference type="InterPro" id="IPR029063">
    <property type="entry name" value="SAM-dependent_MTases_sf"/>
</dbReference>
<dbReference type="EnsemblProtists" id="EKX41545">
    <property type="protein sequence ID" value="EKX41545"/>
    <property type="gene ID" value="GUITHDRAFT_112257"/>
</dbReference>
<name>L1J0C8_GUITC</name>
<reference evidence="6 8" key="1">
    <citation type="journal article" date="2012" name="Nature">
        <title>Algal genomes reveal evolutionary mosaicism and the fate of nucleomorphs.</title>
        <authorList>
            <consortium name="DOE Joint Genome Institute"/>
            <person name="Curtis B.A."/>
            <person name="Tanifuji G."/>
            <person name="Burki F."/>
            <person name="Gruber A."/>
            <person name="Irimia M."/>
            <person name="Maruyama S."/>
            <person name="Arias M.C."/>
            <person name="Ball S.G."/>
            <person name="Gile G.H."/>
            <person name="Hirakawa Y."/>
            <person name="Hopkins J.F."/>
            <person name="Kuo A."/>
            <person name="Rensing S.A."/>
            <person name="Schmutz J."/>
            <person name="Symeonidi A."/>
            <person name="Elias M."/>
            <person name="Eveleigh R.J."/>
            <person name="Herman E.K."/>
            <person name="Klute M.J."/>
            <person name="Nakayama T."/>
            <person name="Obornik M."/>
            <person name="Reyes-Prieto A."/>
            <person name="Armbrust E.V."/>
            <person name="Aves S.J."/>
            <person name="Beiko R.G."/>
            <person name="Coutinho P."/>
            <person name="Dacks J.B."/>
            <person name="Durnford D.G."/>
            <person name="Fast N.M."/>
            <person name="Green B.R."/>
            <person name="Grisdale C.J."/>
            <person name="Hempel F."/>
            <person name="Henrissat B."/>
            <person name="Hoppner M.P."/>
            <person name="Ishida K."/>
            <person name="Kim E."/>
            <person name="Koreny L."/>
            <person name="Kroth P.G."/>
            <person name="Liu Y."/>
            <person name="Malik S.B."/>
            <person name="Maier U.G."/>
            <person name="McRose D."/>
            <person name="Mock T."/>
            <person name="Neilson J.A."/>
            <person name="Onodera N.T."/>
            <person name="Poole A.M."/>
            <person name="Pritham E.J."/>
            <person name="Richards T.A."/>
            <person name="Rocap G."/>
            <person name="Roy S.W."/>
            <person name="Sarai C."/>
            <person name="Schaack S."/>
            <person name="Shirato S."/>
            <person name="Slamovits C.H."/>
            <person name="Spencer D.F."/>
            <person name="Suzuki S."/>
            <person name="Worden A.Z."/>
            <person name="Zauner S."/>
            <person name="Barry K."/>
            <person name="Bell C."/>
            <person name="Bharti A.K."/>
            <person name="Crow J.A."/>
            <person name="Grimwood J."/>
            <person name="Kramer R."/>
            <person name="Lindquist E."/>
            <person name="Lucas S."/>
            <person name="Salamov A."/>
            <person name="McFadden G.I."/>
            <person name="Lane C.E."/>
            <person name="Keeling P.J."/>
            <person name="Gray M.W."/>
            <person name="Grigoriev I.V."/>
            <person name="Archibald J.M."/>
        </authorList>
    </citation>
    <scope>NUCLEOTIDE SEQUENCE</scope>
    <source>
        <strain evidence="6 8">CCMP2712</strain>
    </source>
</reference>
<dbReference type="PANTHER" id="PTHR12303">
    <property type="entry name" value="CARNOSINE N-METHYLTRANSFERASE"/>
    <property type="match status" value="1"/>
</dbReference>
<keyword evidence="5" id="KW-0949">S-adenosyl-L-methionine</keyword>
<evidence type="ECO:0000313" key="7">
    <source>
        <dbReference type="EnsemblProtists" id="EKX41545"/>
    </source>
</evidence>
<dbReference type="PANTHER" id="PTHR12303:SF6">
    <property type="entry name" value="CARNOSINE N-METHYLTRANSFERASE"/>
    <property type="match status" value="1"/>
</dbReference>
<dbReference type="OrthoDB" id="978at2759"/>
<dbReference type="Gene3D" id="3.40.50.150">
    <property type="entry name" value="Vaccinia Virus protein VP39"/>
    <property type="match status" value="1"/>
</dbReference>
<keyword evidence="3" id="KW-0489">Methyltransferase</keyword>
<dbReference type="GeneID" id="17298351"/>
<dbReference type="EMBL" id="JH993022">
    <property type="protein sequence ID" value="EKX41545.1"/>
    <property type="molecule type" value="Genomic_DNA"/>
</dbReference>
<dbReference type="Pfam" id="PF07942">
    <property type="entry name" value="CARME"/>
    <property type="match status" value="1"/>
</dbReference>
<evidence type="ECO:0000256" key="3">
    <source>
        <dbReference type="ARBA" id="ARBA00022603"/>
    </source>
</evidence>
<dbReference type="AlphaFoldDB" id="L1J0C8"/>
<gene>
    <name evidence="6" type="ORF">GUITHDRAFT_112257</name>
</gene>
<organism evidence="6">
    <name type="scientific">Guillardia theta (strain CCMP2712)</name>
    <name type="common">Cryptophyte</name>
    <dbReference type="NCBI Taxonomy" id="905079"/>
    <lineage>
        <taxon>Eukaryota</taxon>
        <taxon>Cryptophyceae</taxon>
        <taxon>Pyrenomonadales</taxon>
        <taxon>Geminigeraceae</taxon>
        <taxon>Guillardia</taxon>
    </lineage>
</organism>
<dbReference type="InterPro" id="IPR012901">
    <property type="entry name" value="CARME"/>
</dbReference>
<dbReference type="Proteomes" id="UP000011087">
    <property type="component" value="Unassembled WGS sequence"/>
</dbReference>
<dbReference type="GO" id="GO:0032259">
    <property type="term" value="P:methylation"/>
    <property type="evidence" value="ECO:0007669"/>
    <property type="project" value="UniProtKB-KW"/>
</dbReference>
<accession>L1J0C8</accession>
<dbReference type="PaxDb" id="55529-EKX41545"/>
<dbReference type="SMART" id="SM01296">
    <property type="entry name" value="N2227"/>
    <property type="match status" value="1"/>
</dbReference>
<evidence type="ECO:0000256" key="4">
    <source>
        <dbReference type="ARBA" id="ARBA00022679"/>
    </source>
</evidence>
<dbReference type="KEGG" id="gtt:GUITHDRAFT_112257"/>
<dbReference type="SUPFAM" id="SSF53335">
    <property type="entry name" value="S-adenosyl-L-methionine-dependent methyltransferases"/>
    <property type="match status" value="1"/>
</dbReference>
<evidence type="ECO:0000256" key="2">
    <source>
        <dbReference type="ARBA" id="ARBA00012003"/>
    </source>
</evidence>
<proteinExistence type="inferred from homology"/>
<protein>
    <recommendedName>
        <fullName evidence="2">carnosine N-methyltransferase</fullName>
        <ecNumber evidence="2">2.1.1.22</ecNumber>
    </recommendedName>
</protein>
<reference evidence="8" key="2">
    <citation type="submission" date="2012-11" db="EMBL/GenBank/DDBJ databases">
        <authorList>
            <person name="Kuo A."/>
            <person name="Curtis B.A."/>
            <person name="Tanifuji G."/>
            <person name="Burki F."/>
            <person name="Gruber A."/>
            <person name="Irimia M."/>
            <person name="Maruyama S."/>
            <person name="Arias M.C."/>
            <person name="Ball S.G."/>
            <person name="Gile G.H."/>
            <person name="Hirakawa Y."/>
            <person name="Hopkins J.F."/>
            <person name="Rensing S.A."/>
            <person name="Schmutz J."/>
            <person name="Symeonidi A."/>
            <person name="Elias M."/>
            <person name="Eveleigh R.J."/>
            <person name="Herman E.K."/>
            <person name="Klute M.J."/>
            <person name="Nakayama T."/>
            <person name="Obornik M."/>
            <person name="Reyes-Prieto A."/>
            <person name="Armbrust E.V."/>
            <person name="Aves S.J."/>
            <person name="Beiko R.G."/>
            <person name="Coutinho P."/>
            <person name="Dacks J.B."/>
            <person name="Durnford D.G."/>
            <person name="Fast N.M."/>
            <person name="Green B.R."/>
            <person name="Grisdale C."/>
            <person name="Hempe F."/>
            <person name="Henrissat B."/>
            <person name="Hoppner M.P."/>
            <person name="Ishida K.-I."/>
            <person name="Kim E."/>
            <person name="Koreny L."/>
            <person name="Kroth P.G."/>
            <person name="Liu Y."/>
            <person name="Malik S.-B."/>
            <person name="Maier U.G."/>
            <person name="McRose D."/>
            <person name="Mock T."/>
            <person name="Neilson J.A."/>
            <person name="Onodera N.T."/>
            <person name="Poole A.M."/>
            <person name="Pritham E.J."/>
            <person name="Richards T.A."/>
            <person name="Rocap G."/>
            <person name="Roy S.W."/>
            <person name="Sarai C."/>
            <person name="Schaack S."/>
            <person name="Shirato S."/>
            <person name="Slamovits C.H."/>
            <person name="Spencer D.F."/>
            <person name="Suzuki S."/>
            <person name="Worden A.Z."/>
            <person name="Zauner S."/>
            <person name="Barry K."/>
            <person name="Bell C."/>
            <person name="Bharti A.K."/>
            <person name="Crow J.A."/>
            <person name="Grimwood J."/>
            <person name="Kramer R."/>
            <person name="Lindquist E."/>
            <person name="Lucas S."/>
            <person name="Salamov A."/>
            <person name="McFadden G.I."/>
            <person name="Lane C.E."/>
            <person name="Keeling P.J."/>
            <person name="Gray M.W."/>
            <person name="Grigoriev I.V."/>
            <person name="Archibald J.M."/>
        </authorList>
    </citation>
    <scope>NUCLEOTIDE SEQUENCE</scope>
    <source>
        <strain evidence="8">CCMP2712</strain>
    </source>
</reference>